<dbReference type="Gene3D" id="1.10.10.10">
    <property type="entry name" value="Winged helix-like DNA-binding domain superfamily/Winged helix DNA-binding domain"/>
    <property type="match status" value="1"/>
</dbReference>
<protein>
    <submittedName>
        <fullName evidence="7">LysR family transcriptional regulator</fullName>
    </submittedName>
</protein>
<dbReference type="InterPro" id="IPR000847">
    <property type="entry name" value="LysR_HTH_N"/>
</dbReference>
<dbReference type="GO" id="GO:0003677">
    <property type="term" value="F:DNA binding"/>
    <property type="evidence" value="ECO:0007669"/>
    <property type="project" value="UniProtKB-KW"/>
</dbReference>
<feature type="transmembrane region" description="Helical" evidence="5">
    <location>
        <begin position="209"/>
        <end position="232"/>
    </location>
</feature>
<evidence type="ECO:0000256" key="2">
    <source>
        <dbReference type="ARBA" id="ARBA00023015"/>
    </source>
</evidence>
<keyword evidence="5" id="KW-1133">Transmembrane helix</keyword>
<dbReference type="InterPro" id="IPR036390">
    <property type="entry name" value="WH_DNA-bd_sf"/>
</dbReference>
<organism evidence="7 8">
    <name type="scientific">Pleomorphomonas diazotrophica</name>
    <dbReference type="NCBI Taxonomy" id="1166257"/>
    <lineage>
        <taxon>Bacteria</taxon>
        <taxon>Pseudomonadati</taxon>
        <taxon>Pseudomonadota</taxon>
        <taxon>Alphaproteobacteria</taxon>
        <taxon>Hyphomicrobiales</taxon>
        <taxon>Pleomorphomonadaceae</taxon>
        <taxon>Pleomorphomonas</taxon>
    </lineage>
</organism>
<dbReference type="SUPFAM" id="SSF53850">
    <property type="entry name" value="Periplasmic binding protein-like II"/>
    <property type="match status" value="1"/>
</dbReference>
<comment type="similarity">
    <text evidence="1">Belongs to the LysR transcriptional regulatory family.</text>
</comment>
<keyword evidence="5" id="KW-0812">Transmembrane</keyword>
<dbReference type="GO" id="GO:0003700">
    <property type="term" value="F:DNA-binding transcription factor activity"/>
    <property type="evidence" value="ECO:0007669"/>
    <property type="project" value="InterPro"/>
</dbReference>
<name>A0A1I4TW34_9HYPH</name>
<dbReference type="Proteomes" id="UP000233491">
    <property type="component" value="Unassembled WGS sequence"/>
</dbReference>
<dbReference type="Pfam" id="PF03466">
    <property type="entry name" value="LysR_substrate"/>
    <property type="match status" value="1"/>
</dbReference>
<dbReference type="PANTHER" id="PTHR30579:SF7">
    <property type="entry name" value="HTH-TYPE TRANSCRIPTIONAL REGULATOR LRHA-RELATED"/>
    <property type="match status" value="1"/>
</dbReference>
<proteinExistence type="inferred from homology"/>
<dbReference type="FunFam" id="1.10.10.10:FF:000001">
    <property type="entry name" value="LysR family transcriptional regulator"/>
    <property type="match status" value="1"/>
</dbReference>
<dbReference type="InterPro" id="IPR005119">
    <property type="entry name" value="LysR_subst-bd"/>
</dbReference>
<dbReference type="PANTHER" id="PTHR30579">
    <property type="entry name" value="TRANSCRIPTIONAL REGULATOR"/>
    <property type="match status" value="1"/>
</dbReference>
<evidence type="ECO:0000256" key="4">
    <source>
        <dbReference type="ARBA" id="ARBA00023163"/>
    </source>
</evidence>
<dbReference type="Gene3D" id="3.40.190.10">
    <property type="entry name" value="Periplasmic binding protein-like II"/>
    <property type="match status" value="2"/>
</dbReference>
<keyword evidence="3" id="KW-0238">DNA-binding</keyword>
<evidence type="ECO:0000256" key="5">
    <source>
        <dbReference type="SAM" id="Phobius"/>
    </source>
</evidence>
<reference evidence="7 8" key="1">
    <citation type="submission" date="2017-12" db="EMBL/GenBank/DDBJ databases">
        <title>Anaerobic carbon monoxide metabolism by Pleomorphomonas carboxyditropha sp. nov., a new mesophilic hydrogenogenic carboxidotroph.</title>
        <authorList>
            <person name="Esquivel-Elizondo S."/>
            <person name="Krajmalnik-Brown R."/>
        </authorList>
    </citation>
    <scope>NUCLEOTIDE SEQUENCE [LARGE SCALE GENOMIC DNA]</scope>
    <source>
        <strain evidence="7 8">R5-392</strain>
    </source>
</reference>
<dbReference type="RefSeq" id="WP_101290843.1">
    <property type="nucleotide sequence ID" value="NZ_FOUQ01000006.1"/>
</dbReference>
<evidence type="ECO:0000313" key="8">
    <source>
        <dbReference type="Proteomes" id="UP000233491"/>
    </source>
</evidence>
<dbReference type="OrthoDB" id="1631201at2"/>
<keyword evidence="2" id="KW-0805">Transcription regulation</keyword>
<evidence type="ECO:0000313" key="7">
    <source>
        <dbReference type="EMBL" id="PKR87720.1"/>
    </source>
</evidence>
<sequence>MNVLDLDQLRTFVAIAEVGSFTAAADVVHKTQSAVSMQMRRLEDRVGKPIFSRDGRQSRLTEDGRRLLEYARRLIRLNDETLSAFEDPGLTGSVRLGIPDDYADRLLPPVLAGFSRINPMIEITVECQRSVTVSDMIRDGRLDLGIINHGYYGSLRGEVIRREPLFWVGSRDHSVHELDPVPLALGPDDCCWRANVVRALDREGRRFRVAYISSAALALSGAVLAGLAVSVLPESALKANMRILGLREGFPELEPAEIGLLRAEHAKSPIHDALAKHIVTSLGNLGAGEQMVNLAAE</sequence>
<keyword evidence="8" id="KW-1185">Reference proteome</keyword>
<dbReference type="PRINTS" id="PR00039">
    <property type="entry name" value="HTHLYSR"/>
</dbReference>
<evidence type="ECO:0000256" key="3">
    <source>
        <dbReference type="ARBA" id="ARBA00023125"/>
    </source>
</evidence>
<keyword evidence="4" id="KW-0804">Transcription</keyword>
<gene>
    <name evidence="7" type="ORF">CXZ10_18515</name>
</gene>
<feature type="domain" description="HTH lysR-type" evidence="6">
    <location>
        <begin position="4"/>
        <end position="61"/>
    </location>
</feature>
<dbReference type="InterPro" id="IPR036388">
    <property type="entry name" value="WH-like_DNA-bd_sf"/>
</dbReference>
<evidence type="ECO:0000259" key="6">
    <source>
        <dbReference type="PROSITE" id="PS50931"/>
    </source>
</evidence>
<accession>A0A1I4TW34</accession>
<keyword evidence="5" id="KW-0472">Membrane</keyword>
<dbReference type="EMBL" id="PJNW01000016">
    <property type="protein sequence ID" value="PKR87720.1"/>
    <property type="molecule type" value="Genomic_DNA"/>
</dbReference>
<dbReference type="SUPFAM" id="SSF46785">
    <property type="entry name" value="Winged helix' DNA-binding domain"/>
    <property type="match status" value="1"/>
</dbReference>
<dbReference type="AlphaFoldDB" id="A0A1I4TW34"/>
<comment type="caution">
    <text evidence="7">The sequence shown here is derived from an EMBL/GenBank/DDBJ whole genome shotgun (WGS) entry which is preliminary data.</text>
</comment>
<dbReference type="Pfam" id="PF00126">
    <property type="entry name" value="HTH_1"/>
    <property type="match status" value="1"/>
</dbReference>
<evidence type="ECO:0000256" key="1">
    <source>
        <dbReference type="ARBA" id="ARBA00009437"/>
    </source>
</evidence>
<dbReference type="PROSITE" id="PS50931">
    <property type="entry name" value="HTH_LYSR"/>
    <property type="match status" value="1"/>
</dbReference>
<dbReference type="InterPro" id="IPR050176">
    <property type="entry name" value="LTTR"/>
</dbReference>